<keyword evidence="4" id="KW-0804">Transcription</keyword>
<dbReference type="InterPro" id="IPR036390">
    <property type="entry name" value="WH_DNA-bd_sf"/>
</dbReference>
<dbReference type="InterPro" id="IPR005119">
    <property type="entry name" value="LysR_subst-bd"/>
</dbReference>
<dbReference type="InterPro" id="IPR036388">
    <property type="entry name" value="WH-like_DNA-bd_sf"/>
</dbReference>
<keyword evidence="2" id="KW-0805">Transcription regulation</keyword>
<gene>
    <name evidence="6" type="ORF">G1H10_26235</name>
</gene>
<dbReference type="InterPro" id="IPR000847">
    <property type="entry name" value="LysR_HTH_N"/>
</dbReference>
<dbReference type="SUPFAM" id="SSF53850">
    <property type="entry name" value="Periplasmic binding protein-like II"/>
    <property type="match status" value="1"/>
</dbReference>
<dbReference type="SUPFAM" id="SSF46785">
    <property type="entry name" value="Winged helix' DNA-binding domain"/>
    <property type="match status" value="1"/>
</dbReference>
<evidence type="ECO:0000256" key="1">
    <source>
        <dbReference type="ARBA" id="ARBA00009437"/>
    </source>
</evidence>
<dbReference type="AlphaFoldDB" id="A0A6L9SGY4"/>
<keyword evidence="7" id="KW-1185">Reference proteome</keyword>
<dbReference type="Gene3D" id="1.10.10.10">
    <property type="entry name" value="Winged helix-like DNA-binding domain superfamily/Winged helix DNA-binding domain"/>
    <property type="match status" value="1"/>
</dbReference>
<proteinExistence type="inferred from homology"/>
<evidence type="ECO:0000313" key="7">
    <source>
        <dbReference type="Proteomes" id="UP000475214"/>
    </source>
</evidence>
<reference evidence="6 7" key="1">
    <citation type="submission" date="2020-02" db="EMBL/GenBank/DDBJ databases">
        <authorList>
            <person name="Li X.-J."/>
            <person name="Han X.-M."/>
        </authorList>
    </citation>
    <scope>NUCLEOTIDE SEQUENCE [LARGE SCALE GENOMIC DNA]</scope>
    <source>
        <strain evidence="6 7">CCTCC AB 2017055</strain>
    </source>
</reference>
<dbReference type="EMBL" id="JAAGOA010000024">
    <property type="protein sequence ID" value="NEE03672.1"/>
    <property type="molecule type" value="Genomic_DNA"/>
</dbReference>
<evidence type="ECO:0000313" key="6">
    <source>
        <dbReference type="EMBL" id="NEE03672.1"/>
    </source>
</evidence>
<dbReference type="Pfam" id="PF00126">
    <property type="entry name" value="HTH_1"/>
    <property type="match status" value="1"/>
</dbReference>
<dbReference type="RefSeq" id="WP_163743535.1">
    <property type="nucleotide sequence ID" value="NZ_JAAGOA010000024.1"/>
</dbReference>
<feature type="domain" description="HTH lysR-type" evidence="5">
    <location>
        <begin position="9"/>
        <end position="66"/>
    </location>
</feature>
<dbReference type="GO" id="GO:0032993">
    <property type="term" value="C:protein-DNA complex"/>
    <property type="evidence" value="ECO:0007669"/>
    <property type="project" value="TreeGrafter"/>
</dbReference>
<dbReference type="CDD" id="cd05466">
    <property type="entry name" value="PBP2_LTTR_substrate"/>
    <property type="match status" value="1"/>
</dbReference>
<dbReference type="PRINTS" id="PR00039">
    <property type="entry name" value="HTHLYSR"/>
</dbReference>
<comment type="caution">
    <text evidence="6">The sequence shown here is derived from an EMBL/GenBank/DDBJ whole genome shotgun (WGS) entry which is preliminary data.</text>
</comment>
<keyword evidence="3" id="KW-0238">DNA-binding</keyword>
<dbReference type="PANTHER" id="PTHR30346">
    <property type="entry name" value="TRANSCRIPTIONAL DUAL REGULATOR HCAR-RELATED"/>
    <property type="match status" value="1"/>
</dbReference>
<dbReference type="GO" id="GO:0003677">
    <property type="term" value="F:DNA binding"/>
    <property type="evidence" value="ECO:0007669"/>
    <property type="project" value="UniProtKB-KW"/>
</dbReference>
<evidence type="ECO:0000259" key="5">
    <source>
        <dbReference type="PROSITE" id="PS50931"/>
    </source>
</evidence>
<sequence>MHLSSAYGYRLDWIASFVAVAREGGFSAAARAQFRSQPRVSSHVSDLERALGTKLFDRSVHPAALTPEGRALLPHAEEILVRLGVFADVVAEAGGQPRGEVHVGMYPSAAAFLYPDLVRQLRQETPDVTTVLREGDTLALEQMLAGGEVDVAVRPLLPLVSDDRLHYRRLWREPLVAALPADGHPRGGGTVELSSLDGPPLITIGEPTGNTRQFETNLAFAEAGVQPNIAFQTNQPQTLAALVRAGLGIGVTNMLAMTTADCSGVVLAAITGTRVERQVAVWWRSDRTPSTAARRVIETIAALSPDTVASRQDADAEQHSNPEA</sequence>
<organism evidence="6 7">
    <name type="scientific">Phytoactinopolyspora halotolerans</name>
    <dbReference type="NCBI Taxonomy" id="1981512"/>
    <lineage>
        <taxon>Bacteria</taxon>
        <taxon>Bacillati</taxon>
        <taxon>Actinomycetota</taxon>
        <taxon>Actinomycetes</taxon>
        <taxon>Jiangellales</taxon>
        <taxon>Jiangellaceae</taxon>
        <taxon>Phytoactinopolyspora</taxon>
    </lineage>
</organism>
<dbReference type="GO" id="GO:0003700">
    <property type="term" value="F:DNA-binding transcription factor activity"/>
    <property type="evidence" value="ECO:0007669"/>
    <property type="project" value="InterPro"/>
</dbReference>
<dbReference type="Gene3D" id="3.40.190.10">
    <property type="entry name" value="Periplasmic binding protein-like II"/>
    <property type="match status" value="2"/>
</dbReference>
<dbReference type="PANTHER" id="PTHR30346:SF29">
    <property type="entry name" value="LYSR SUBSTRATE-BINDING"/>
    <property type="match status" value="1"/>
</dbReference>
<dbReference type="Proteomes" id="UP000475214">
    <property type="component" value="Unassembled WGS sequence"/>
</dbReference>
<evidence type="ECO:0000256" key="4">
    <source>
        <dbReference type="ARBA" id="ARBA00023163"/>
    </source>
</evidence>
<dbReference type="PROSITE" id="PS50931">
    <property type="entry name" value="HTH_LYSR"/>
    <property type="match status" value="1"/>
</dbReference>
<comment type="similarity">
    <text evidence="1">Belongs to the LysR transcriptional regulatory family.</text>
</comment>
<accession>A0A6L9SGY4</accession>
<evidence type="ECO:0000256" key="2">
    <source>
        <dbReference type="ARBA" id="ARBA00023015"/>
    </source>
</evidence>
<protein>
    <submittedName>
        <fullName evidence="6">LysR family transcriptional regulator</fullName>
    </submittedName>
</protein>
<evidence type="ECO:0000256" key="3">
    <source>
        <dbReference type="ARBA" id="ARBA00023125"/>
    </source>
</evidence>
<dbReference type="Pfam" id="PF03466">
    <property type="entry name" value="LysR_substrate"/>
    <property type="match status" value="1"/>
</dbReference>
<name>A0A6L9SGY4_9ACTN</name>